<dbReference type="Gene3D" id="2.60.40.10">
    <property type="entry name" value="Immunoglobulins"/>
    <property type="match status" value="1"/>
</dbReference>
<dbReference type="CDD" id="cd00063">
    <property type="entry name" value="FN3"/>
    <property type="match status" value="1"/>
</dbReference>
<dbReference type="PROSITE" id="PS50026">
    <property type="entry name" value="EGF_3"/>
    <property type="match status" value="1"/>
</dbReference>
<dbReference type="CDD" id="cd00110">
    <property type="entry name" value="LamG"/>
    <property type="match status" value="1"/>
</dbReference>
<dbReference type="GO" id="GO:0007156">
    <property type="term" value="P:homophilic cell adhesion via plasma membrane adhesion molecules"/>
    <property type="evidence" value="ECO:0007669"/>
    <property type="project" value="InterPro"/>
</dbReference>
<evidence type="ECO:0000256" key="4">
    <source>
        <dbReference type="ARBA" id="ARBA00022692"/>
    </source>
</evidence>
<dbReference type="InterPro" id="IPR001791">
    <property type="entry name" value="Laminin_G"/>
</dbReference>
<dbReference type="PROSITE" id="PS50853">
    <property type="entry name" value="FN3"/>
    <property type="match status" value="1"/>
</dbReference>
<evidence type="ECO:0000256" key="15">
    <source>
        <dbReference type="PROSITE-ProRule" id="PRU00043"/>
    </source>
</evidence>
<dbReference type="GO" id="GO:0005886">
    <property type="term" value="C:plasma membrane"/>
    <property type="evidence" value="ECO:0007669"/>
    <property type="project" value="UniProtKB-SubCell"/>
</dbReference>
<dbReference type="RefSeq" id="XP_022102518.1">
    <property type="nucleotide sequence ID" value="XM_022246826.1"/>
</dbReference>
<evidence type="ECO:0000259" key="20">
    <source>
        <dbReference type="PROSITE" id="PS50026"/>
    </source>
</evidence>
<sequence length="1242" mass="135756">MFPLAMTSRKSQPFICLIFLAAYLYLAPAHYVPCYQTPCQTLATKHPTVTNVESEGKKQTSTDVTSHGDLSLTTMTGSASLIDTTGRIEADEVEDTARIHHTTADAINTDTSISINNLTDFDVAIVTNTTDDLKHTAAIDRTTSIINDFSQKNESMSRLTTDTPDNFDRATSWESSKTVTDNQNGLIVTTSSVADTFKQLNTPERIGTVSSVTPTIRADVLSSAYFDTTSPPFTSASAHKIQQPSLTPSSPLENLYSPVFYEDIYYADVSEHAPVGTVLLMVQALDWDDGGAGEITYNISNGAEDMGGLTDFAVHPVTGVVAVVGDLDREAKGVYMINLTATDQGKPARSAEAQLQITLLDVNDNAPVFVTNRYEIVVDENTYVMSRVLRVIATDNDIGTNGVVTYRLSGDYRNTFSIGERSGLIRTQRSLDRERVASYNFQVIASDQGTPTLQTSVEVMVLVGDVNDNPPKFPSTTFHLNVTENNLPFGLIGKVTATDADEGPNAVVTYAFVQQRAPQRYFQIERSTGIVHALYSFDREERSEYQAVIRAFSGKLFTDVHLVVHIHDINDNSPTVPSTQGIFYSFYAGYDGCNAIGKVGALDKDSGDSLIFRLVERDKSAAGVKERRKTPMNVSERNSVHVLGMNFTLDANTGMIHACHQPAQLDRIPSTVQLRIEVSDGLHSNICSSIIYPSPVTDLSLSHCMLLRLRIRSDIQTFLSRYREFVSAVARVFRTTGELVTLVIRGGFARPSNGVANPPEPLRALLAVRRRDKSVVPPNELRSLVYLESEQLQVFADILPDPVRPQCRLVPTMHAGGASIVSEVALGLSYTAFNVSFRANCEAAGRSYNCGVETCSIYEECISQGENRRQAPEYSCRCLFVGTTNCQPPFATMNCSEAVCNHRGSCVVDDAGEVNCFCRDQGRYDGPRCQMTTRTFKEGSYQAHMPLGRVLREFHISLRFKTVRPNGLLLYNGQLGGRGESVALQILGGILHFRRSGRADAGSGGTSASVARNVSDGAWHDVYINHSGGNVVMGIDNCTSAAAAWNVSYADSSCLGIGVQRKVPRAKFLNLNGPLFLGGIPSFVSAGHVTSAHFIGCLNMVQFNSAIIDLSNRLKNVGTSPRCNEESDSSETSVTRVKVPRTVRSLSVRPRKRTLVVKWIPPKDKSEEVIGYQISYVEVNENDDPISATRSVIINGATQRTYTIERLSTGTRYLVTIRAFSAVGFGESARDFVVTKSSKPGN</sequence>
<dbReference type="PANTHER" id="PTHR24026:SF51">
    <property type="entry name" value="PROTOCADHERIN-LIKE WING POLARITY PROTEIN STAN"/>
    <property type="match status" value="1"/>
</dbReference>
<evidence type="ECO:0000256" key="18">
    <source>
        <dbReference type="SAM" id="SignalP"/>
    </source>
</evidence>
<evidence type="ECO:0000256" key="16">
    <source>
        <dbReference type="PROSITE-ProRule" id="PRU00076"/>
    </source>
</evidence>
<feature type="domain" description="EGF-like" evidence="20">
    <location>
        <begin position="891"/>
        <end position="930"/>
    </location>
</feature>
<feature type="domain" description="Fibronectin type-III" evidence="22">
    <location>
        <begin position="1139"/>
        <end position="1241"/>
    </location>
</feature>
<dbReference type="InterPro" id="IPR000742">
    <property type="entry name" value="EGF"/>
</dbReference>
<evidence type="ECO:0000256" key="9">
    <source>
        <dbReference type="ARBA" id="ARBA00022889"/>
    </source>
</evidence>
<evidence type="ECO:0000256" key="6">
    <source>
        <dbReference type="ARBA" id="ARBA00022729"/>
    </source>
</evidence>
<keyword evidence="4" id="KW-0812">Transmembrane</keyword>
<dbReference type="KEGG" id="aplc:110985647"/>
<feature type="domain" description="Cadherin" evidence="21">
    <location>
        <begin position="261"/>
        <end position="369"/>
    </location>
</feature>
<dbReference type="SMART" id="SM00282">
    <property type="entry name" value="LamG"/>
    <property type="match status" value="1"/>
</dbReference>
<keyword evidence="16" id="KW-0245">EGF-like domain</keyword>
<gene>
    <name evidence="24" type="primary">LOC110985647</name>
</gene>
<dbReference type="InterPro" id="IPR002126">
    <property type="entry name" value="Cadherin-like_dom"/>
</dbReference>
<dbReference type="Pfam" id="PF00041">
    <property type="entry name" value="fn3"/>
    <property type="match status" value="1"/>
</dbReference>
<feature type="region of interest" description="Disordered" evidence="17">
    <location>
        <begin position="50"/>
        <end position="69"/>
    </location>
</feature>
<keyword evidence="6 18" id="KW-0732">Signal</keyword>
<dbReference type="FunFam" id="2.60.40.60:FF:000123">
    <property type="entry name" value="Protocadherin beta 4"/>
    <property type="match status" value="1"/>
</dbReference>
<dbReference type="SMART" id="SM00060">
    <property type="entry name" value="FN3"/>
    <property type="match status" value="1"/>
</dbReference>
<name>A0A8B7ZA31_ACAPL</name>
<dbReference type="OMA" id="WHDVHIN"/>
<protein>
    <submittedName>
        <fullName evidence="24">Cadherin EGF LAG seven-pass G-type receptor 1-like isoform X1</fullName>
    </submittedName>
</protein>
<feature type="domain" description="Cadherin" evidence="21">
    <location>
        <begin position="474"/>
        <end position="576"/>
    </location>
</feature>
<dbReference type="GeneID" id="110985647"/>
<keyword evidence="7" id="KW-0677">Repeat</keyword>
<comment type="subcellular location">
    <subcellularLocation>
        <location evidence="1">Cell membrane</location>
        <topology evidence="1">Single-pass type I membrane protein</topology>
    </subcellularLocation>
    <subcellularLocation>
        <location evidence="2">Cell projection</location>
    </subcellularLocation>
</comment>
<feature type="signal peptide" evidence="18">
    <location>
        <begin position="1"/>
        <end position="29"/>
    </location>
</feature>
<dbReference type="SUPFAM" id="SSF49313">
    <property type="entry name" value="Cadherin-like"/>
    <property type="match status" value="3"/>
</dbReference>
<feature type="domain" description="Laminin G" evidence="19">
    <location>
        <begin position="931"/>
        <end position="1123"/>
    </location>
</feature>
<evidence type="ECO:0000313" key="23">
    <source>
        <dbReference type="Proteomes" id="UP000694845"/>
    </source>
</evidence>
<dbReference type="PROSITE" id="PS50025">
    <property type="entry name" value="LAM_G_DOMAIN"/>
    <property type="match status" value="1"/>
</dbReference>
<keyword evidence="11" id="KW-0472">Membrane</keyword>
<evidence type="ECO:0000259" key="22">
    <source>
        <dbReference type="PROSITE" id="PS50853"/>
    </source>
</evidence>
<dbReference type="AlphaFoldDB" id="A0A8B7ZA31"/>
<evidence type="ECO:0000259" key="19">
    <source>
        <dbReference type="PROSITE" id="PS50025"/>
    </source>
</evidence>
<dbReference type="InterPro" id="IPR013320">
    <property type="entry name" value="ConA-like_dom_sf"/>
</dbReference>
<dbReference type="InterPro" id="IPR020894">
    <property type="entry name" value="Cadherin_CS"/>
</dbReference>
<dbReference type="Gene3D" id="2.60.40.60">
    <property type="entry name" value="Cadherins"/>
    <property type="match status" value="4"/>
</dbReference>
<feature type="domain" description="Cadherin" evidence="21">
    <location>
        <begin position="370"/>
        <end position="473"/>
    </location>
</feature>
<evidence type="ECO:0000256" key="7">
    <source>
        <dbReference type="ARBA" id="ARBA00022737"/>
    </source>
</evidence>
<dbReference type="PANTHER" id="PTHR24026">
    <property type="entry name" value="FAT ATYPICAL CADHERIN-RELATED"/>
    <property type="match status" value="1"/>
</dbReference>
<keyword evidence="3" id="KW-1003">Cell membrane</keyword>
<evidence type="ECO:0000256" key="8">
    <source>
        <dbReference type="ARBA" id="ARBA00022837"/>
    </source>
</evidence>
<keyword evidence="13" id="KW-0325">Glycoprotein</keyword>
<dbReference type="PRINTS" id="PR00205">
    <property type="entry name" value="CADHERIN"/>
</dbReference>
<proteinExistence type="predicted"/>
<keyword evidence="14" id="KW-0966">Cell projection</keyword>
<keyword evidence="9" id="KW-0130">Cell adhesion</keyword>
<dbReference type="Pfam" id="PF00028">
    <property type="entry name" value="Cadherin"/>
    <property type="match status" value="3"/>
</dbReference>
<dbReference type="FunFam" id="2.60.40.60:FF:000020">
    <property type="entry name" value="Dachsous cadherin-related 1b"/>
    <property type="match status" value="2"/>
</dbReference>
<dbReference type="CDD" id="cd11304">
    <property type="entry name" value="Cadherin_repeat"/>
    <property type="match status" value="3"/>
</dbReference>
<dbReference type="InterPro" id="IPR036116">
    <property type="entry name" value="FN3_sf"/>
</dbReference>
<dbReference type="PROSITE" id="PS00232">
    <property type="entry name" value="CADHERIN_1"/>
    <property type="match status" value="3"/>
</dbReference>
<dbReference type="InterPro" id="IPR003961">
    <property type="entry name" value="FN3_dom"/>
</dbReference>
<dbReference type="PROSITE" id="PS50268">
    <property type="entry name" value="CADHERIN_2"/>
    <property type="match status" value="3"/>
</dbReference>
<evidence type="ECO:0000256" key="3">
    <source>
        <dbReference type="ARBA" id="ARBA00022475"/>
    </source>
</evidence>
<feature type="chain" id="PRO_5034296423" evidence="18">
    <location>
        <begin position="30"/>
        <end position="1242"/>
    </location>
</feature>
<dbReference type="OrthoDB" id="6252479at2759"/>
<accession>A0A8B7ZA31</accession>
<evidence type="ECO:0000256" key="11">
    <source>
        <dbReference type="ARBA" id="ARBA00023136"/>
    </source>
</evidence>
<keyword evidence="5" id="KW-0479">Metal-binding</keyword>
<evidence type="ECO:0000256" key="10">
    <source>
        <dbReference type="ARBA" id="ARBA00022989"/>
    </source>
</evidence>
<keyword evidence="8 15" id="KW-0106">Calcium</keyword>
<keyword evidence="12" id="KW-1015">Disulfide bond</keyword>
<organism evidence="23 24">
    <name type="scientific">Acanthaster planci</name>
    <name type="common">Crown-of-thorns starfish</name>
    <dbReference type="NCBI Taxonomy" id="133434"/>
    <lineage>
        <taxon>Eukaryota</taxon>
        <taxon>Metazoa</taxon>
        <taxon>Echinodermata</taxon>
        <taxon>Eleutherozoa</taxon>
        <taxon>Asterozoa</taxon>
        <taxon>Asteroidea</taxon>
        <taxon>Valvatacea</taxon>
        <taxon>Valvatida</taxon>
        <taxon>Acanthasteridae</taxon>
        <taxon>Acanthaster</taxon>
    </lineage>
</organism>
<reference evidence="24" key="1">
    <citation type="submission" date="2025-08" db="UniProtKB">
        <authorList>
            <consortium name="RefSeq"/>
        </authorList>
    </citation>
    <scope>IDENTIFICATION</scope>
</reference>
<dbReference type="GO" id="GO:0005509">
    <property type="term" value="F:calcium ion binding"/>
    <property type="evidence" value="ECO:0007669"/>
    <property type="project" value="UniProtKB-UniRule"/>
</dbReference>
<evidence type="ECO:0000313" key="24">
    <source>
        <dbReference type="RefSeq" id="XP_022102518.1"/>
    </source>
</evidence>
<dbReference type="Proteomes" id="UP000694845">
    <property type="component" value="Unplaced"/>
</dbReference>
<evidence type="ECO:0000259" key="21">
    <source>
        <dbReference type="PROSITE" id="PS50268"/>
    </source>
</evidence>
<dbReference type="InterPro" id="IPR013783">
    <property type="entry name" value="Ig-like_fold"/>
</dbReference>
<comment type="caution">
    <text evidence="16">Lacks conserved residue(s) required for the propagation of feature annotation.</text>
</comment>
<dbReference type="SUPFAM" id="SSF49265">
    <property type="entry name" value="Fibronectin type III"/>
    <property type="match status" value="1"/>
</dbReference>
<evidence type="ECO:0000256" key="17">
    <source>
        <dbReference type="SAM" id="MobiDB-lite"/>
    </source>
</evidence>
<keyword evidence="23" id="KW-1185">Reference proteome</keyword>
<evidence type="ECO:0000256" key="12">
    <source>
        <dbReference type="ARBA" id="ARBA00023157"/>
    </source>
</evidence>
<dbReference type="Pfam" id="PF02210">
    <property type="entry name" value="Laminin_G_2"/>
    <property type="match status" value="1"/>
</dbReference>
<dbReference type="GO" id="GO:0042995">
    <property type="term" value="C:cell projection"/>
    <property type="evidence" value="ECO:0007669"/>
    <property type="project" value="UniProtKB-SubCell"/>
</dbReference>
<evidence type="ECO:0000256" key="5">
    <source>
        <dbReference type="ARBA" id="ARBA00022723"/>
    </source>
</evidence>
<dbReference type="Gene3D" id="2.60.120.200">
    <property type="match status" value="1"/>
</dbReference>
<dbReference type="InterPro" id="IPR015919">
    <property type="entry name" value="Cadherin-like_sf"/>
</dbReference>
<evidence type="ECO:0000256" key="1">
    <source>
        <dbReference type="ARBA" id="ARBA00004251"/>
    </source>
</evidence>
<evidence type="ECO:0000256" key="14">
    <source>
        <dbReference type="ARBA" id="ARBA00023273"/>
    </source>
</evidence>
<evidence type="ECO:0000256" key="2">
    <source>
        <dbReference type="ARBA" id="ARBA00004316"/>
    </source>
</evidence>
<keyword evidence="10" id="KW-1133">Transmembrane helix</keyword>
<dbReference type="SMART" id="SM00112">
    <property type="entry name" value="CA"/>
    <property type="match status" value="3"/>
</dbReference>
<dbReference type="SUPFAM" id="SSF49899">
    <property type="entry name" value="Concanavalin A-like lectins/glucanases"/>
    <property type="match status" value="1"/>
</dbReference>
<evidence type="ECO:0000256" key="13">
    <source>
        <dbReference type="ARBA" id="ARBA00023180"/>
    </source>
</evidence>